<feature type="transmembrane region" description="Helical" evidence="5">
    <location>
        <begin position="131"/>
        <end position="148"/>
    </location>
</feature>
<evidence type="ECO:0000256" key="3">
    <source>
        <dbReference type="ARBA" id="ARBA00022989"/>
    </source>
</evidence>
<keyword evidence="5" id="KW-1003">Cell membrane</keyword>
<feature type="transmembrane region" description="Helical" evidence="5">
    <location>
        <begin position="228"/>
        <end position="252"/>
    </location>
</feature>
<organism evidence="6 7">
    <name type="scientific">Rhizobium halophytocola</name>
    <dbReference type="NCBI Taxonomy" id="735519"/>
    <lineage>
        <taxon>Bacteria</taxon>
        <taxon>Pseudomonadati</taxon>
        <taxon>Pseudomonadota</taxon>
        <taxon>Alphaproteobacteria</taxon>
        <taxon>Hyphomicrobiales</taxon>
        <taxon>Rhizobiaceae</taxon>
        <taxon>Rhizobium/Agrobacterium group</taxon>
        <taxon>Rhizobium</taxon>
    </lineage>
</organism>
<evidence type="ECO:0000256" key="5">
    <source>
        <dbReference type="RuleBase" id="RU363041"/>
    </source>
</evidence>
<keyword evidence="3 5" id="KW-1133">Transmembrane helix</keyword>
<feature type="transmembrane region" description="Helical" evidence="5">
    <location>
        <begin position="74"/>
        <end position="92"/>
    </location>
</feature>
<reference evidence="6 7" key="1">
    <citation type="submission" date="2021-03" db="EMBL/GenBank/DDBJ databases">
        <title>Genomic Encyclopedia of Type Strains, Phase IV (KMG-IV): sequencing the most valuable type-strain genomes for metagenomic binning, comparative biology and taxonomic classification.</title>
        <authorList>
            <person name="Goeker M."/>
        </authorList>
    </citation>
    <scope>NUCLEOTIDE SEQUENCE [LARGE SCALE GENOMIC DNA]</scope>
    <source>
        <strain evidence="6 7">DSM 21600</strain>
    </source>
</reference>
<comment type="caution">
    <text evidence="6">The sequence shown here is derived from an EMBL/GenBank/DDBJ whole genome shotgun (WGS) entry which is preliminary data.</text>
</comment>
<evidence type="ECO:0000256" key="1">
    <source>
        <dbReference type="ARBA" id="ARBA00004141"/>
    </source>
</evidence>
<comment type="subcellular location">
    <subcellularLocation>
        <location evidence="5">Cell membrane</location>
        <topology evidence="5">Multi-pass membrane protein</topology>
    </subcellularLocation>
    <subcellularLocation>
        <location evidence="1">Membrane</location>
        <topology evidence="1">Multi-pass membrane protein</topology>
    </subcellularLocation>
</comment>
<dbReference type="Pfam" id="PF01925">
    <property type="entry name" value="TauE"/>
    <property type="match status" value="1"/>
</dbReference>
<feature type="transmembrane region" description="Helical" evidence="5">
    <location>
        <begin position="41"/>
        <end position="62"/>
    </location>
</feature>
<proteinExistence type="inferred from homology"/>
<feature type="transmembrane region" description="Helical" evidence="5">
    <location>
        <begin position="199"/>
        <end position="216"/>
    </location>
</feature>
<keyword evidence="2 5" id="KW-0812">Transmembrane</keyword>
<evidence type="ECO:0000313" key="7">
    <source>
        <dbReference type="Proteomes" id="UP000759443"/>
    </source>
</evidence>
<dbReference type="RefSeq" id="WP_209942246.1">
    <property type="nucleotide sequence ID" value="NZ_JAGGJU010000002.1"/>
</dbReference>
<dbReference type="Proteomes" id="UP000759443">
    <property type="component" value="Unassembled WGS sequence"/>
</dbReference>
<feature type="transmembrane region" description="Helical" evidence="5">
    <location>
        <begin position="168"/>
        <end position="187"/>
    </location>
</feature>
<gene>
    <name evidence="6" type="ORF">J2Z17_000672</name>
</gene>
<sequence length="253" mass="26722">MSVIAVILFMLLSGVGAYVQTMTGFALGLVIMGGVGVANLMPLKDAAVVVGILALINVGVMLSRGVGDVRRKELALVLMSSLPSLAIGYLLLDHLAQAGLVWLRIILGAIIVVSSIQLILPPKKEPIESGAASFLFFGTLSGLMSGLFSTSGPPLVYHFYRQPLPVNAIKQTLVSVFGVNSLLRLLIVVSAGSFPDRPYWPAFLAIIPVVAGTQLARRLPLPISTRTLKFIVFLLLCASGLSLALPALPVVLQ</sequence>
<keyword evidence="7" id="KW-1185">Reference proteome</keyword>
<name>A0ABS4DU72_9HYPH</name>
<accession>A0ABS4DU72</accession>
<evidence type="ECO:0000256" key="4">
    <source>
        <dbReference type="ARBA" id="ARBA00023136"/>
    </source>
</evidence>
<protein>
    <recommendedName>
        <fullName evidence="5">Probable membrane transporter protein</fullName>
    </recommendedName>
</protein>
<dbReference type="InterPro" id="IPR002781">
    <property type="entry name" value="TM_pro_TauE-like"/>
</dbReference>
<evidence type="ECO:0000256" key="2">
    <source>
        <dbReference type="ARBA" id="ARBA00022692"/>
    </source>
</evidence>
<keyword evidence="4 5" id="KW-0472">Membrane</keyword>
<feature type="transmembrane region" description="Helical" evidence="5">
    <location>
        <begin position="98"/>
        <end position="119"/>
    </location>
</feature>
<evidence type="ECO:0000313" key="6">
    <source>
        <dbReference type="EMBL" id="MBP1849251.1"/>
    </source>
</evidence>
<dbReference type="EMBL" id="JAGGJU010000002">
    <property type="protein sequence ID" value="MBP1849251.1"/>
    <property type="molecule type" value="Genomic_DNA"/>
</dbReference>
<comment type="similarity">
    <text evidence="5">Belongs to the 4-toluene sulfonate uptake permease (TSUP) (TC 2.A.102) family.</text>
</comment>